<evidence type="ECO:0000313" key="4">
    <source>
        <dbReference type="Proteomes" id="UP000199287"/>
    </source>
</evidence>
<accession>A0A1I3ENM5</accession>
<reference evidence="4" key="1">
    <citation type="submission" date="2016-10" db="EMBL/GenBank/DDBJ databases">
        <authorList>
            <person name="Varghese N."/>
            <person name="Submissions S."/>
        </authorList>
    </citation>
    <scope>NUCLEOTIDE SEQUENCE [LARGE SCALE GENOMIC DNA]</scope>
    <source>
        <strain evidence="4">Z-7934</strain>
    </source>
</reference>
<evidence type="ECO:0000259" key="2">
    <source>
        <dbReference type="Pfam" id="PF03787"/>
    </source>
</evidence>
<dbReference type="GO" id="GO:0051607">
    <property type="term" value="P:defense response to virus"/>
    <property type="evidence" value="ECO:0007669"/>
    <property type="project" value="UniProtKB-KW"/>
</dbReference>
<gene>
    <name evidence="3" type="ORF">SAMN05192551_10589</name>
</gene>
<name>A0A1I3ENM5_9FIRM</name>
<sequence>MNCEAKKDWKNVEDHLNENNLELKVKFRIESPMFLGGAKMGKPELREASIKGALRFWLRAVAHVSLVGNLDKVRAIETSIFGSAEDKKSLKSPIILKIVRRENEEKKVETIQDKKYFGYGIDKKRSGFSTSETFEVVFREQPRKRNIDSDKTLRFLNNKEKLLFLDALRAFSYFGGIGARSRKGFGSVTIQSISVNKNTIYTEPESVEEAIKDIKDFISQLQLFSVNQKSKHLPRYTAFSSSSRIEIVQLNNKKNTDLHKELEKEMIQFRKKHKVNRHVFGLPHIDSPLSGEDRRASPLFISNHSVKKEYYAVLSMLPAYFLPEVKEKFEPINHYMNCFIKSSDYKVTKVFPCNRKEERHE</sequence>
<dbReference type="RefSeq" id="WP_093372004.1">
    <property type="nucleotide sequence ID" value="NZ_FOQA01000005.1"/>
</dbReference>
<protein>
    <submittedName>
        <fullName evidence="3">CRISPR-associated protein Cmr1</fullName>
    </submittedName>
</protein>
<keyword evidence="4" id="KW-1185">Reference proteome</keyword>
<dbReference type="InterPro" id="IPR005537">
    <property type="entry name" value="RAMP_III_fam"/>
</dbReference>
<dbReference type="AlphaFoldDB" id="A0A1I3ENM5"/>
<dbReference type="STRING" id="69895.SAMN05192551_10589"/>
<dbReference type="OrthoDB" id="190500at2"/>
<evidence type="ECO:0000256" key="1">
    <source>
        <dbReference type="ARBA" id="ARBA00023118"/>
    </source>
</evidence>
<feature type="domain" description="CRISPR type III-associated protein" evidence="2">
    <location>
        <begin position="26"/>
        <end position="188"/>
    </location>
</feature>
<evidence type="ECO:0000313" key="3">
    <source>
        <dbReference type="EMBL" id="SFI00594.1"/>
    </source>
</evidence>
<organism evidence="3 4">
    <name type="scientific">Tindallia magadiensis</name>
    <dbReference type="NCBI Taxonomy" id="69895"/>
    <lineage>
        <taxon>Bacteria</taxon>
        <taxon>Bacillati</taxon>
        <taxon>Bacillota</taxon>
        <taxon>Clostridia</taxon>
        <taxon>Peptostreptococcales</taxon>
        <taxon>Tindalliaceae</taxon>
        <taxon>Tindallia</taxon>
    </lineage>
</organism>
<keyword evidence="1" id="KW-0051">Antiviral defense</keyword>
<proteinExistence type="predicted"/>
<dbReference type="Proteomes" id="UP000199287">
    <property type="component" value="Unassembled WGS sequence"/>
</dbReference>
<dbReference type="InterPro" id="IPR007522">
    <property type="entry name" value="CRISPR-assoc_prot_TM1795"/>
</dbReference>
<dbReference type="NCBIfam" id="TIGR01894">
    <property type="entry name" value="cas_TM1795_cmr1"/>
    <property type="match status" value="1"/>
</dbReference>
<dbReference type="EMBL" id="FOQA01000005">
    <property type="protein sequence ID" value="SFI00594.1"/>
    <property type="molecule type" value="Genomic_DNA"/>
</dbReference>
<dbReference type="Pfam" id="PF03787">
    <property type="entry name" value="RAMPs"/>
    <property type="match status" value="1"/>
</dbReference>